<evidence type="ECO:0000313" key="3">
    <source>
        <dbReference type="EMBL" id="MDK2595728.1"/>
    </source>
</evidence>
<dbReference type="EMBL" id="JASJUT010000004">
    <property type="protein sequence ID" value="MDK2595728.1"/>
    <property type="molecule type" value="Genomic_DNA"/>
</dbReference>
<dbReference type="SMART" id="SM01321">
    <property type="entry name" value="Y1_Tnp"/>
    <property type="match status" value="1"/>
</dbReference>
<feature type="domain" description="Transposase IS200-like" evidence="2">
    <location>
        <begin position="9"/>
        <end position="124"/>
    </location>
</feature>
<dbReference type="Gene3D" id="3.30.70.1290">
    <property type="entry name" value="Transposase IS200-like"/>
    <property type="match status" value="1"/>
</dbReference>
<gene>
    <name evidence="3" type="ORF">QNM18_11780</name>
</gene>
<evidence type="ECO:0000259" key="2">
    <source>
        <dbReference type="SMART" id="SM01321"/>
    </source>
</evidence>
<protein>
    <submittedName>
        <fullName evidence="3">Transposase</fullName>
    </submittedName>
</protein>
<accession>A0ABT7EL24</accession>
<reference evidence="3 4" key="1">
    <citation type="submission" date="2023-05" db="EMBL/GenBank/DDBJ databases">
        <title>Pseudoalteromonas ardens sp. nov., Pseudoalteromonas obscura sp. nov., and Pseudoalteromonas umbrosa sp. nov., isolated from the coral Montipora capitata.</title>
        <authorList>
            <person name="Thomas E.M."/>
            <person name="Smith E.M."/>
            <person name="Papke E."/>
            <person name="Shlafstein M.D."/>
            <person name="Oline D.K."/>
            <person name="Videau P."/>
            <person name="Saw J.H."/>
            <person name="Strangman W.K."/>
            <person name="Ushijima B."/>
        </authorList>
    </citation>
    <scope>NUCLEOTIDE SEQUENCE [LARGE SCALE GENOMIC DNA]</scope>
    <source>
        <strain evidence="3 4">P94</strain>
    </source>
</reference>
<feature type="region of interest" description="Disordered" evidence="1">
    <location>
        <begin position="211"/>
        <end position="238"/>
    </location>
</feature>
<dbReference type="InterPro" id="IPR002686">
    <property type="entry name" value="Transposase_17"/>
</dbReference>
<dbReference type="InterPro" id="IPR036515">
    <property type="entry name" value="Transposase_17_sf"/>
</dbReference>
<dbReference type="RefSeq" id="WP_284137342.1">
    <property type="nucleotide sequence ID" value="NZ_JASJUT010000004.1"/>
</dbReference>
<organism evidence="3 4">
    <name type="scientific">Pseudoalteromonas obscura</name>
    <dbReference type="NCBI Taxonomy" id="3048491"/>
    <lineage>
        <taxon>Bacteria</taxon>
        <taxon>Pseudomonadati</taxon>
        <taxon>Pseudomonadota</taxon>
        <taxon>Gammaproteobacteria</taxon>
        <taxon>Alteromonadales</taxon>
        <taxon>Pseudoalteromonadaceae</taxon>
        <taxon>Pseudoalteromonas</taxon>
    </lineage>
</organism>
<name>A0ABT7EL24_9GAMM</name>
<evidence type="ECO:0000313" key="4">
    <source>
        <dbReference type="Proteomes" id="UP001231915"/>
    </source>
</evidence>
<dbReference type="Pfam" id="PF01797">
    <property type="entry name" value="Y1_Tnp"/>
    <property type="match status" value="1"/>
</dbReference>
<dbReference type="PANTHER" id="PTHR34322:SF2">
    <property type="entry name" value="TRANSPOSASE IS200-LIKE DOMAIN-CONTAINING PROTEIN"/>
    <property type="match status" value="1"/>
</dbReference>
<proteinExistence type="predicted"/>
<dbReference type="SUPFAM" id="SSF143422">
    <property type="entry name" value="Transposase IS200-like"/>
    <property type="match status" value="1"/>
</dbReference>
<comment type="caution">
    <text evidence="3">The sequence shown here is derived from an EMBL/GenBank/DDBJ whole genome shotgun (WGS) entry which is preliminary data.</text>
</comment>
<feature type="compositionally biased region" description="Basic and acidic residues" evidence="1">
    <location>
        <begin position="223"/>
        <end position="238"/>
    </location>
</feature>
<dbReference type="PANTHER" id="PTHR34322">
    <property type="entry name" value="TRANSPOSASE, Y1_TNP DOMAIN-CONTAINING"/>
    <property type="match status" value="1"/>
</dbReference>
<dbReference type="Proteomes" id="UP001231915">
    <property type="component" value="Unassembled WGS sequence"/>
</dbReference>
<sequence length="238" mass="27734">MARLPRLNLPHIPQHVVQRGNNRQATFFDTKDYAVYLDKLKHYAKEYGVKIHAYVLMTNHVHLLLTQTTANGTSKLMQSLGRYYVRYFNTTYQRTGTLWEGRYKSTLVDTERYFLLVSRYIELNPIRAGIVSDPAKYIWSSYHHNALGKRICLLTEHDVYLALGLSSHKRQANYRALFAREIPAAMLTEIHTATNKMWVLGSKQFKQQIETLSGRRSTPIPRGGDRRSESYKKQKDDH</sequence>
<evidence type="ECO:0000256" key="1">
    <source>
        <dbReference type="SAM" id="MobiDB-lite"/>
    </source>
</evidence>
<keyword evidence="4" id="KW-1185">Reference proteome</keyword>